<protein>
    <recommendedName>
        <fullName evidence="5">F-box domain-containing protein</fullName>
    </recommendedName>
</protein>
<evidence type="ECO:0000259" key="1">
    <source>
        <dbReference type="Pfam" id="PF00646"/>
    </source>
</evidence>
<comment type="caution">
    <text evidence="3">The sequence shown here is derived from an EMBL/GenBank/DDBJ whole genome shotgun (WGS) entry which is preliminary data.</text>
</comment>
<sequence length="354" mass="41399">MAFFSRGQRLLDGHTPSSLKFARGGALKEKRNEGIGRRRKKNGGENRGERISPTVKSILSILLRWDLLWSEFCGHRILKPVAVAVWSDLTYDVLERITSFLPFSDHYRFDVVCKNWRPVSKQRRHPPSPQLPWILINPFTRECFDLPPFPAYYKDVDVPTFIERVPDDNMERSGDFTFEKMQPLIVFKAILSHDPKERSDFTAMILFGEKNNLAFWRSDDSSWTLVNCPPDRMEDVLYFKGNFYVVSSMNVLYVVHFEPEPKLTEVGPPIGVVKCSLQKYLMDFMGNMLLIERFCEHAEKWYIFHTHNRFILPAQFQFYDLGVFDMTDKTMSKFYSVEAFPPHIGSPVWFTPKP</sequence>
<dbReference type="InterPro" id="IPR005174">
    <property type="entry name" value="KIB1-4_b-propeller"/>
</dbReference>
<reference evidence="3 4" key="1">
    <citation type="journal article" date="2022" name="Cell">
        <title>Repeat-based holocentromeres influence genome architecture and karyotype evolution.</title>
        <authorList>
            <person name="Hofstatter P.G."/>
            <person name="Thangavel G."/>
            <person name="Lux T."/>
            <person name="Neumann P."/>
            <person name="Vondrak T."/>
            <person name="Novak P."/>
            <person name="Zhang M."/>
            <person name="Costa L."/>
            <person name="Castellani M."/>
            <person name="Scott A."/>
            <person name="Toegelov H."/>
            <person name="Fuchs J."/>
            <person name="Mata-Sucre Y."/>
            <person name="Dias Y."/>
            <person name="Vanzela A.L.L."/>
            <person name="Huettel B."/>
            <person name="Almeida C.C.S."/>
            <person name="Simkova H."/>
            <person name="Souza G."/>
            <person name="Pedrosa-Harand A."/>
            <person name="Macas J."/>
            <person name="Mayer K.F.X."/>
            <person name="Houben A."/>
            <person name="Marques A."/>
        </authorList>
    </citation>
    <scope>NUCLEOTIDE SEQUENCE [LARGE SCALE GENOMIC DNA]</scope>
    <source>
        <strain evidence="3">RhyTen1mFocal</strain>
    </source>
</reference>
<dbReference type="Pfam" id="PF00646">
    <property type="entry name" value="F-box"/>
    <property type="match status" value="1"/>
</dbReference>
<dbReference type="SUPFAM" id="SSF81383">
    <property type="entry name" value="F-box domain"/>
    <property type="match status" value="1"/>
</dbReference>
<feature type="domain" description="F-box" evidence="1">
    <location>
        <begin position="86"/>
        <end position="120"/>
    </location>
</feature>
<dbReference type="InterPro" id="IPR050942">
    <property type="entry name" value="F-box_BR-signaling"/>
</dbReference>
<dbReference type="InterPro" id="IPR036047">
    <property type="entry name" value="F-box-like_dom_sf"/>
</dbReference>
<dbReference type="EMBL" id="JAMRDG010000002">
    <property type="protein sequence ID" value="KAJ3686446.1"/>
    <property type="molecule type" value="Genomic_DNA"/>
</dbReference>
<gene>
    <name evidence="3" type="ORF">LUZ61_015610</name>
</gene>
<evidence type="ECO:0000313" key="3">
    <source>
        <dbReference type="EMBL" id="KAJ3686446.1"/>
    </source>
</evidence>
<proteinExistence type="predicted"/>
<evidence type="ECO:0000259" key="2">
    <source>
        <dbReference type="Pfam" id="PF03478"/>
    </source>
</evidence>
<name>A0AAD6EIU4_9POAL</name>
<dbReference type="PANTHER" id="PTHR44259">
    <property type="entry name" value="OS07G0183000 PROTEIN-RELATED"/>
    <property type="match status" value="1"/>
</dbReference>
<organism evidence="3 4">
    <name type="scientific">Rhynchospora tenuis</name>
    <dbReference type="NCBI Taxonomy" id="198213"/>
    <lineage>
        <taxon>Eukaryota</taxon>
        <taxon>Viridiplantae</taxon>
        <taxon>Streptophyta</taxon>
        <taxon>Embryophyta</taxon>
        <taxon>Tracheophyta</taxon>
        <taxon>Spermatophyta</taxon>
        <taxon>Magnoliopsida</taxon>
        <taxon>Liliopsida</taxon>
        <taxon>Poales</taxon>
        <taxon>Cyperaceae</taxon>
        <taxon>Cyperoideae</taxon>
        <taxon>Rhynchosporeae</taxon>
        <taxon>Rhynchospora</taxon>
    </lineage>
</organism>
<keyword evidence="4" id="KW-1185">Reference proteome</keyword>
<feature type="domain" description="KIB1-4 beta-propeller" evidence="2">
    <location>
        <begin position="134"/>
        <end position="300"/>
    </location>
</feature>
<dbReference type="Pfam" id="PF03478">
    <property type="entry name" value="Beta-prop_KIB1-4"/>
    <property type="match status" value="1"/>
</dbReference>
<dbReference type="Proteomes" id="UP001210211">
    <property type="component" value="Unassembled WGS sequence"/>
</dbReference>
<dbReference type="Gene3D" id="1.20.1280.50">
    <property type="match status" value="1"/>
</dbReference>
<evidence type="ECO:0000313" key="4">
    <source>
        <dbReference type="Proteomes" id="UP001210211"/>
    </source>
</evidence>
<dbReference type="InterPro" id="IPR001810">
    <property type="entry name" value="F-box_dom"/>
</dbReference>
<accession>A0AAD6EIU4</accession>
<evidence type="ECO:0008006" key="5">
    <source>
        <dbReference type="Google" id="ProtNLM"/>
    </source>
</evidence>
<dbReference type="AlphaFoldDB" id="A0AAD6EIU4"/>